<evidence type="ECO:0000313" key="1">
    <source>
        <dbReference type="EMBL" id="KKM86950.1"/>
    </source>
</evidence>
<protein>
    <submittedName>
        <fullName evidence="1">Uncharacterized protein</fullName>
    </submittedName>
</protein>
<comment type="caution">
    <text evidence="1">The sequence shown here is derived from an EMBL/GenBank/DDBJ whole genome shotgun (WGS) entry which is preliminary data.</text>
</comment>
<proteinExistence type="predicted"/>
<sequence length="95" mass="11213">MPLKSLDQTNKRQNMFNKYQKDHMDYLDSLDPEKRCWCGWFLFGECYHDCSKNKTFADKLKVRCNLCGNAPWRPGGKLIHIKGCPKEDVKLEKKT</sequence>
<name>A0A0F9NE02_9ZZZZ</name>
<organism evidence="1">
    <name type="scientific">marine sediment metagenome</name>
    <dbReference type="NCBI Taxonomy" id="412755"/>
    <lineage>
        <taxon>unclassified sequences</taxon>
        <taxon>metagenomes</taxon>
        <taxon>ecological metagenomes</taxon>
    </lineage>
</organism>
<dbReference type="EMBL" id="LAZR01007176">
    <property type="protein sequence ID" value="KKM86950.1"/>
    <property type="molecule type" value="Genomic_DNA"/>
</dbReference>
<gene>
    <name evidence="1" type="ORF">LCGC14_1273830</name>
</gene>
<dbReference type="AlphaFoldDB" id="A0A0F9NE02"/>
<accession>A0A0F9NE02</accession>
<reference evidence="1" key="1">
    <citation type="journal article" date="2015" name="Nature">
        <title>Complex archaea that bridge the gap between prokaryotes and eukaryotes.</title>
        <authorList>
            <person name="Spang A."/>
            <person name="Saw J.H."/>
            <person name="Jorgensen S.L."/>
            <person name="Zaremba-Niedzwiedzka K."/>
            <person name="Martijn J."/>
            <person name="Lind A.E."/>
            <person name="van Eijk R."/>
            <person name="Schleper C."/>
            <person name="Guy L."/>
            <person name="Ettema T.J."/>
        </authorList>
    </citation>
    <scope>NUCLEOTIDE SEQUENCE</scope>
</reference>